<dbReference type="EMBL" id="SDMP01000019">
    <property type="protein sequence ID" value="RYQ89493.1"/>
    <property type="molecule type" value="Genomic_DNA"/>
</dbReference>
<name>A0A444XIJ8_ARAHY</name>
<protein>
    <submittedName>
        <fullName evidence="1">Uncharacterized protein</fullName>
    </submittedName>
</protein>
<accession>A0A444XIJ8</accession>
<evidence type="ECO:0000313" key="2">
    <source>
        <dbReference type="Proteomes" id="UP000289738"/>
    </source>
</evidence>
<reference evidence="1 2" key="1">
    <citation type="submission" date="2019-01" db="EMBL/GenBank/DDBJ databases">
        <title>Sequencing of cultivated peanut Arachis hypogaea provides insights into genome evolution and oil improvement.</title>
        <authorList>
            <person name="Chen X."/>
        </authorList>
    </citation>
    <scope>NUCLEOTIDE SEQUENCE [LARGE SCALE GENOMIC DNA]</scope>
    <source>
        <strain evidence="2">cv. Fuhuasheng</strain>
        <tissue evidence="1">Leaves</tissue>
    </source>
</reference>
<gene>
    <name evidence="1" type="ORF">Ahy_B09g096103</name>
</gene>
<keyword evidence="2" id="KW-1185">Reference proteome</keyword>
<dbReference type="AlphaFoldDB" id="A0A444XIJ8"/>
<evidence type="ECO:0000313" key="1">
    <source>
        <dbReference type="EMBL" id="RYQ89493.1"/>
    </source>
</evidence>
<proteinExistence type="predicted"/>
<dbReference type="Proteomes" id="UP000289738">
    <property type="component" value="Chromosome B09"/>
</dbReference>
<organism evidence="1 2">
    <name type="scientific">Arachis hypogaea</name>
    <name type="common">Peanut</name>
    <dbReference type="NCBI Taxonomy" id="3818"/>
    <lineage>
        <taxon>Eukaryota</taxon>
        <taxon>Viridiplantae</taxon>
        <taxon>Streptophyta</taxon>
        <taxon>Embryophyta</taxon>
        <taxon>Tracheophyta</taxon>
        <taxon>Spermatophyta</taxon>
        <taxon>Magnoliopsida</taxon>
        <taxon>eudicotyledons</taxon>
        <taxon>Gunneridae</taxon>
        <taxon>Pentapetalae</taxon>
        <taxon>rosids</taxon>
        <taxon>fabids</taxon>
        <taxon>Fabales</taxon>
        <taxon>Fabaceae</taxon>
        <taxon>Papilionoideae</taxon>
        <taxon>50 kb inversion clade</taxon>
        <taxon>dalbergioids sensu lato</taxon>
        <taxon>Dalbergieae</taxon>
        <taxon>Pterocarpus clade</taxon>
        <taxon>Arachis</taxon>
    </lineage>
</organism>
<comment type="caution">
    <text evidence="1">The sequence shown here is derived from an EMBL/GenBank/DDBJ whole genome shotgun (WGS) entry which is preliminary data.</text>
</comment>
<sequence>MGRQLQQVLEDVREGWDHLMIWLQPKIKKALLVHWKTDEGFMYWRLTNRANRASARSSKYTGGSVTFMKTKVRLSKSLDRDPTLAKTFMYAHTLKENKTRFADQRSQDHYVSKHTYDFLV</sequence>